<comment type="caution">
    <text evidence="8">The sequence shown here is derived from an EMBL/GenBank/DDBJ whole genome shotgun (WGS) entry which is preliminary data.</text>
</comment>
<evidence type="ECO:0000256" key="6">
    <source>
        <dbReference type="ARBA" id="ARBA00023136"/>
    </source>
</evidence>
<proteinExistence type="inferred from homology"/>
<reference evidence="8" key="1">
    <citation type="submission" date="2020-04" db="EMBL/GenBank/DDBJ databases">
        <authorList>
            <person name="Zhang T."/>
        </authorList>
    </citation>
    <scope>NUCLEOTIDE SEQUENCE</scope>
    <source>
        <strain evidence="8">HKST-UBA02</strain>
    </source>
</reference>
<dbReference type="InterPro" id="IPR003423">
    <property type="entry name" value="OMP_efflux"/>
</dbReference>
<evidence type="ECO:0000256" key="7">
    <source>
        <dbReference type="ARBA" id="ARBA00023237"/>
    </source>
</evidence>
<evidence type="ECO:0000256" key="2">
    <source>
        <dbReference type="ARBA" id="ARBA00007613"/>
    </source>
</evidence>
<comment type="similarity">
    <text evidence="2">Belongs to the outer membrane factor (OMF) (TC 1.B.17) family.</text>
</comment>
<evidence type="ECO:0000313" key="9">
    <source>
        <dbReference type="Proteomes" id="UP000739538"/>
    </source>
</evidence>
<dbReference type="PANTHER" id="PTHR30026">
    <property type="entry name" value="OUTER MEMBRANE PROTEIN TOLC"/>
    <property type="match status" value="1"/>
</dbReference>
<keyword evidence="4" id="KW-1134">Transmembrane beta strand</keyword>
<dbReference type="Proteomes" id="UP000739538">
    <property type="component" value="Unassembled WGS sequence"/>
</dbReference>
<keyword evidence="3" id="KW-0813">Transport</keyword>
<sequence length="808" mass="88848">MTRARVQIVLVSVCVLVLFCVWTPFPPPGAAHAQASRIVRVGFVVDGPWERNDEILTLFRDEIRRVNENDFDVRFPESARLSGAHDGPSVQAALDQLFSDRSIDLVVAMGPIATLEAARWERPLVKPVVAPFVLDSETEGIPRTDQGTSGRPNLVYIEGPETIQEDLNAFRNIVDFRKLGFLLNQSLRDRLRTLGVDLDSRFQALGVDVQVVAVGSSADEALAELDPDVDAIYLVPLIQLGPGEFDRLIQGFIEKKLPSFSYLGREDVERGILAGLTAESIFPRYARRAALDVQRILLGEPAANLPVAISRNEELSLNMATVRAIGVHPSFEVLTEAVIVDPTPSPAVREIGLLDVFEEAVRMNRDLLAKDAEVRAGQNRIGTARARLLPQVDASLTGLLIDEDRAAASLGSQAERTVSASAKLTQLIWSEEAWAGLGIEKELQRSREAELQAERLDIALDAGTAYLQYLRSRTQERVRQDDLRLTRSNLELARIRRSLGISGPSEVFRWESLLAQGKKASIAANSTRNLAGMEVNRILHRPLEESFQGRDAVLEEPGVPSMERIGSYISDPWSFRLLREYMADTALENSPELQRIDAILAAKERQRSSLTRKYYSPTLALQGEVSRELDASGAGTGGGLEIPGLSLPQADDTDWSVALALSIPLFEGGSRPAAVSEASQEIEQLRTQRESVAERIEQRMRSAVHRAGATYAAIALSEESAEAAKQNLELVSDAYARGAVQIIDLIDAQNAALTADQAAADAVHDFLLDLIEVERAVGGFTFLAPPEAQLQWYSDLDAYFERKRAEDK</sequence>
<dbReference type="PANTHER" id="PTHR30026:SF20">
    <property type="entry name" value="OUTER MEMBRANE PROTEIN TOLC"/>
    <property type="match status" value="1"/>
</dbReference>
<name>A0A956NFD4_UNCEI</name>
<evidence type="ECO:0000256" key="4">
    <source>
        <dbReference type="ARBA" id="ARBA00022452"/>
    </source>
</evidence>
<dbReference type="Pfam" id="PF02321">
    <property type="entry name" value="OEP"/>
    <property type="match status" value="2"/>
</dbReference>
<evidence type="ECO:0000256" key="3">
    <source>
        <dbReference type="ARBA" id="ARBA00022448"/>
    </source>
</evidence>
<dbReference type="AlphaFoldDB" id="A0A956NFD4"/>
<keyword evidence="7" id="KW-0998">Cell outer membrane</keyword>
<dbReference type="SUPFAM" id="SSF56954">
    <property type="entry name" value="Outer membrane efflux proteins (OEP)"/>
    <property type="match status" value="1"/>
</dbReference>
<keyword evidence="5" id="KW-0812">Transmembrane</keyword>
<protein>
    <submittedName>
        <fullName evidence="8">TolC family protein</fullName>
    </submittedName>
</protein>
<dbReference type="GO" id="GO:0015288">
    <property type="term" value="F:porin activity"/>
    <property type="evidence" value="ECO:0007669"/>
    <property type="project" value="TreeGrafter"/>
</dbReference>
<gene>
    <name evidence="8" type="ORF">KDA27_19980</name>
</gene>
<dbReference type="EMBL" id="JAGQHS010000141">
    <property type="protein sequence ID" value="MCA9758083.1"/>
    <property type="molecule type" value="Genomic_DNA"/>
</dbReference>
<evidence type="ECO:0000256" key="1">
    <source>
        <dbReference type="ARBA" id="ARBA00004442"/>
    </source>
</evidence>
<comment type="subcellular location">
    <subcellularLocation>
        <location evidence="1">Cell outer membrane</location>
    </subcellularLocation>
</comment>
<reference evidence="8" key="2">
    <citation type="journal article" date="2021" name="Microbiome">
        <title>Successional dynamics and alternative stable states in a saline activated sludge microbial community over 9 years.</title>
        <authorList>
            <person name="Wang Y."/>
            <person name="Ye J."/>
            <person name="Ju F."/>
            <person name="Liu L."/>
            <person name="Boyd J.A."/>
            <person name="Deng Y."/>
            <person name="Parks D.H."/>
            <person name="Jiang X."/>
            <person name="Yin X."/>
            <person name="Woodcroft B.J."/>
            <person name="Tyson G.W."/>
            <person name="Hugenholtz P."/>
            <person name="Polz M.F."/>
            <person name="Zhang T."/>
        </authorList>
    </citation>
    <scope>NUCLEOTIDE SEQUENCE</scope>
    <source>
        <strain evidence="8">HKST-UBA02</strain>
    </source>
</reference>
<keyword evidence="6" id="KW-0472">Membrane</keyword>
<organism evidence="8 9">
    <name type="scientific">Eiseniibacteriota bacterium</name>
    <dbReference type="NCBI Taxonomy" id="2212470"/>
    <lineage>
        <taxon>Bacteria</taxon>
        <taxon>Candidatus Eiseniibacteriota</taxon>
    </lineage>
</organism>
<evidence type="ECO:0000313" key="8">
    <source>
        <dbReference type="EMBL" id="MCA9758083.1"/>
    </source>
</evidence>
<dbReference type="Gene3D" id="3.40.50.2300">
    <property type="match status" value="2"/>
</dbReference>
<dbReference type="GO" id="GO:0009279">
    <property type="term" value="C:cell outer membrane"/>
    <property type="evidence" value="ECO:0007669"/>
    <property type="project" value="UniProtKB-SubCell"/>
</dbReference>
<dbReference type="GO" id="GO:0015562">
    <property type="term" value="F:efflux transmembrane transporter activity"/>
    <property type="evidence" value="ECO:0007669"/>
    <property type="project" value="InterPro"/>
</dbReference>
<accession>A0A956NFD4</accession>
<dbReference type="GO" id="GO:1990281">
    <property type="term" value="C:efflux pump complex"/>
    <property type="evidence" value="ECO:0007669"/>
    <property type="project" value="TreeGrafter"/>
</dbReference>
<dbReference type="Gene3D" id="1.20.1600.10">
    <property type="entry name" value="Outer membrane efflux proteins (OEP)"/>
    <property type="match status" value="1"/>
</dbReference>
<dbReference type="InterPro" id="IPR051906">
    <property type="entry name" value="TolC-like"/>
</dbReference>
<evidence type="ECO:0000256" key="5">
    <source>
        <dbReference type="ARBA" id="ARBA00022692"/>
    </source>
</evidence>